<feature type="signal peptide" evidence="1">
    <location>
        <begin position="1"/>
        <end position="22"/>
    </location>
</feature>
<sequence length="1232" mass="139139">MLWPRLPWLAVTAVIAVTVVTAEELDFSCKEHEVELWEDVRLQLEKLMPRFAGRLSFVHIAEDLPMVNRIHQNVVRKLEIPGPLLQAQVPLPWREEEPWSFCLTGLVSAKVLFVMMGMTGQFEYAVDLSAALVTSVMPAPWLEILQSGWPIFPLLAILSKWASPHMDFAGAAFSGPHGRSAARAVTGLVSTCDQAEFGAMQRARKVLGVHWRNLDPTVQSPDLDHIEVSLAELQGSSRERFANGTNGTNGTYECYWTHHPNRTLGGEIDEIPGNALGACATVETCAGILQNSLRIGQPFLQESVGEVSEVRWCTPHISPSRTNPNASDSTLLCPFARVVGLLGSAFRLLSNSTSMENFSPELVKQANAEVAAFASGFDPGDAHAAGREAWATQWPLWQVLGRLQQRMDFLRDPIASSAGTKVLSSLQRAMGFDDEAWRLVLNELDEVSAKVKAPSSLRERVRCISGTSCVAEFFARLHTMLYSTEKLPLRDQIFMQNEDAILPEFMVRSKRMDYNDPKELDYDWKAMVQEVKARFAEGHELTREEEMQGLMPKEHPLQVDRLQLAHFILEVRDQILQEGPLYRCLEWDMPLLLVHAFSAYCRYLDIYSYSEPHPSDARLGLPGRHEYKSGTIHYWGDMEKSENFSVDPGSMDLILCPFIFEHVARPWRAIRTLADSLRPGGFVIWAAPMFQRYHGSPHDYYRYTPNGVKALAEEAGLEVAKIYAPGDLSLVNGVLMGMLLPYWSTEQVLRESELVERVQQVMIKLGTQVLEEKDFLFRNLFRTSQAYRPQLEEVAAKWPDFLDGILPRMSTVFQMSVLRPVRPSKRSCTNTARAFPAQTVKTGWTLLSTGSVVVLVLQALIQRFLPGFFMNRAVRKAGQRLERTEPAPARPVEEEYIKDFINSPQRKALSTPSFLVVSGSQGIGKSTMLNNLMCENVKNGKRVLPLKMSIRPGEDLKLNEALPKALQAVYLPRYYPEQVEYMLEKVNETCKHRTGSAAVVYLQLTTKSRGDKFSRDACDDIASTLGAFARNITYDNAACKFILEVSVSAVADIITERFDMSRLVVVRPLPFEDFTSVVKEVAKQGNDFRTLNKVLAEDDMDEVLKHYYIRTGGNFRALGEILRNVSRAGQKGADAVIERVEQWYKERVEPIQRKLDDQEVKDYLLKVAEAGPMGYLPESDEDTKMKLKLLREEPADCVLRRTTNLSVALKHWHFVAKLFQEDEQKLRDAGYM</sequence>
<dbReference type="AlphaFoldDB" id="A0A9P1G5M9"/>
<reference evidence="3" key="1">
    <citation type="submission" date="2022-10" db="EMBL/GenBank/DDBJ databases">
        <authorList>
            <person name="Chen Y."/>
            <person name="Dougan E. K."/>
            <person name="Chan C."/>
            <person name="Rhodes N."/>
            <person name="Thang M."/>
        </authorList>
    </citation>
    <scope>NUCLEOTIDE SEQUENCE</scope>
</reference>
<evidence type="ECO:0000313" key="3">
    <source>
        <dbReference type="EMBL" id="CAI3998212.1"/>
    </source>
</evidence>
<reference evidence="4" key="2">
    <citation type="submission" date="2024-04" db="EMBL/GenBank/DDBJ databases">
        <authorList>
            <person name="Chen Y."/>
            <person name="Shah S."/>
            <person name="Dougan E. K."/>
            <person name="Thang M."/>
            <person name="Chan C."/>
        </authorList>
    </citation>
    <scope>NUCLEOTIDE SEQUENCE [LARGE SCALE GENOMIC DNA]</scope>
</reference>
<dbReference type="EMBL" id="CAMXCT010002446">
    <property type="protein sequence ID" value="CAI3998212.1"/>
    <property type="molecule type" value="Genomic_DNA"/>
</dbReference>
<dbReference type="Pfam" id="PF08241">
    <property type="entry name" value="Methyltransf_11"/>
    <property type="match status" value="1"/>
</dbReference>
<feature type="chain" id="PRO_5043272494" description="Methyltransferase type 11 domain-containing protein" evidence="1">
    <location>
        <begin position="23"/>
        <end position="1232"/>
    </location>
</feature>
<keyword evidence="5" id="KW-1185">Reference proteome</keyword>
<dbReference type="SUPFAM" id="SSF53335">
    <property type="entry name" value="S-adenosyl-L-methionine-dependent methyltransferases"/>
    <property type="match status" value="1"/>
</dbReference>
<feature type="domain" description="Methyltransferase type 11" evidence="2">
    <location>
        <begin position="642"/>
        <end position="684"/>
    </location>
</feature>
<evidence type="ECO:0000313" key="5">
    <source>
        <dbReference type="Proteomes" id="UP001152797"/>
    </source>
</evidence>
<accession>A0A9P1G5M9</accession>
<dbReference type="Proteomes" id="UP001152797">
    <property type="component" value="Unassembled WGS sequence"/>
</dbReference>
<dbReference type="Gene3D" id="3.40.50.150">
    <property type="entry name" value="Vaccinia Virus protein VP39"/>
    <property type="match status" value="1"/>
</dbReference>
<evidence type="ECO:0000313" key="4">
    <source>
        <dbReference type="EMBL" id="CAL1151587.1"/>
    </source>
</evidence>
<dbReference type="OrthoDB" id="438861at2759"/>
<evidence type="ECO:0000259" key="2">
    <source>
        <dbReference type="Pfam" id="PF08241"/>
    </source>
</evidence>
<keyword evidence="1" id="KW-0732">Signal</keyword>
<dbReference type="EMBL" id="CAMXCT020002446">
    <property type="protein sequence ID" value="CAL1151587.1"/>
    <property type="molecule type" value="Genomic_DNA"/>
</dbReference>
<proteinExistence type="predicted"/>
<name>A0A9P1G5M9_9DINO</name>
<gene>
    <name evidence="3" type="ORF">C1SCF055_LOCUS24529</name>
</gene>
<dbReference type="InterPro" id="IPR013216">
    <property type="entry name" value="Methyltransf_11"/>
</dbReference>
<dbReference type="GO" id="GO:0008757">
    <property type="term" value="F:S-adenosylmethionine-dependent methyltransferase activity"/>
    <property type="evidence" value="ECO:0007669"/>
    <property type="project" value="InterPro"/>
</dbReference>
<dbReference type="InterPro" id="IPR029063">
    <property type="entry name" value="SAM-dependent_MTases_sf"/>
</dbReference>
<protein>
    <recommendedName>
        <fullName evidence="2">Methyltransferase type 11 domain-containing protein</fullName>
    </recommendedName>
</protein>
<organism evidence="3">
    <name type="scientific">Cladocopium goreaui</name>
    <dbReference type="NCBI Taxonomy" id="2562237"/>
    <lineage>
        <taxon>Eukaryota</taxon>
        <taxon>Sar</taxon>
        <taxon>Alveolata</taxon>
        <taxon>Dinophyceae</taxon>
        <taxon>Suessiales</taxon>
        <taxon>Symbiodiniaceae</taxon>
        <taxon>Cladocopium</taxon>
    </lineage>
</organism>
<dbReference type="EMBL" id="CAMXCT030002446">
    <property type="protein sequence ID" value="CAL4785524.1"/>
    <property type="molecule type" value="Genomic_DNA"/>
</dbReference>
<evidence type="ECO:0000256" key="1">
    <source>
        <dbReference type="SAM" id="SignalP"/>
    </source>
</evidence>
<comment type="caution">
    <text evidence="3">The sequence shown here is derived from an EMBL/GenBank/DDBJ whole genome shotgun (WGS) entry which is preliminary data.</text>
</comment>